<evidence type="ECO:0000259" key="2">
    <source>
        <dbReference type="PROSITE" id="PS50090"/>
    </source>
</evidence>
<dbReference type="PANTHER" id="PTHR33492:SF11">
    <property type="entry name" value="OS04G0670900 PROTEIN"/>
    <property type="match status" value="1"/>
</dbReference>
<organism evidence="3 4">
    <name type="scientific">Sphagnum troendelagicum</name>
    <dbReference type="NCBI Taxonomy" id="128251"/>
    <lineage>
        <taxon>Eukaryota</taxon>
        <taxon>Viridiplantae</taxon>
        <taxon>Streptophyta</taxon>
        <taxon>Embryophyta</taxon>
        <taxon>Bryophyta</taxon>
        <taxon>Sphagnophytina</taxon>
        <taxon>Sphagnopsida</taxon>
        <taxon>Sphagnales</taxon>
        <taxon>Sphagnaceae</taxon>
        <taxon>Sphagnum</taxon>
    </lineage>
</organism>
<evidence type="ECO:0000256" key="1">
    <source>
        <dbReference type="SAM" id="MobiDB-lite"/>
    </source>
</evidence>
<feature type="region of interest" description="Disordered" evidence="1">
    <location>
        <begin position="144"/>
        <end position="166"/>
    </location>
</feature>
<feature type="region of interest" description="Disordered" evidence="1">
    <location>
        <begin position="324"/>
        <end position="371"/>
    </location>
</feature>
<dbReference type="Gene3D" id="1.10.10.60">
    <property type="entry name" value="Homeodomain-like"/>
    <property type="match status" value="1"/>
</dbReference>
<sequence length="427" mass="47420">MMGEGDKGERFEQVVAGATKEEDRVYRPGVWTLKESIVLLEAKKREKEILTGSKRNSVSADEKWRAVAEYCWSRGVQRSKEQCRFKWENTMPDFKKVRDYEDDRGDNDKSYFEMESWQRKQLSLPPNLNRDLYGIMDKLLLRRPSKQAGSGSTKKESRGKEVVQQDETAVLEAAVSTLPSGEEFPSEIPRRDSVVPRDITSLVGTEVSQGEIVGERSASGAQTATRQKDMPTPDVKGSARKRRKKTSETREIESGLGAPVEHRTSVEIGSASTPLPGFRELDTTATDTARADVRSGSVLISEVPSQGPGVQLVRLEASRELPFKQMGQQHQGRSEAGDTSSPVKGQKKVGASSTEPAAEINTTTAEAQKSADYLMRTEEKKDARHREKIALEREKLAANKEAMNTIAMALNNVANAFLKMADLLQRS</sequence>
<dbReference type="Pfam" id="PF13837">
    <property type="entry name" value="Myb_DNA-bind_4"/>
    <property type="match status" value="1"/>
</dbReference>
<feature type="compositionally biased region" description="Polar residues" evidence="1">
    <location>
        <begin position="351"/>
        <end position="367"/>
    </location>
</feature>
<proteinExistence type="predicted"/>
<reference evidence="3" key="1">
    <citation type="submission" date="2024-02" db="EMBL/GenBank/DDBJ databases">
        <authorList>
            <consortium name="ELIXIR-Norway"/>
            <consortium name="Elixir Norway"/>
        </authorList>
    </citation>
    <scope>NUCLEOTIDE SEQUENCE</scope>
</reference>
<keyword evidence="4" id="KW-1185">Reference proteome</keyword>
<dbReference type="PANTHER" id="PTHR33492">
    <property type="entry name" value="OSJNBA0043A12.37 PROTEIN-RELATED"/>
    <property type="match status" value="1"/>
</dbReference>
<protein>
    <recommendedName>
        <fullName evidence="2">Myb-like domain-containing protein</fullName>
    </recommendedName>
</protein>
<dbReference type="PROSITE" id="PS50090">
    <property type="entry name" value="MYB_LIKE"/>
    <property type="match status" value="1"/>
</dbReference>
<dbReference type="EMBL" id="OZ019898">
    <property type="protein sequence ID" value="CAK9229684.1"/>
    <property type="molecule type" value="Genomic_DNA"/>
</dbReference>
<name>A0ABP0UTM8_9BRYO</name>
<feature type="domain" description="Myb-like" evidence="2">
    <location>
        <begin position="23"/>
        <end position="91"/>
    </location>
</feature>
<dbReference type="InterPro" id="IPR001005">
    <property type="entry name" value="SANT/Myb"/>
</dbReference>
<feature type="compositionally biased region" description="Polar residues" evidence="1">
    <location>
        <begin position="326"/>
        <end position="343"/>
    </location>
</feature>
<feature type="compositionally biased region" description="Basic and acidic residues" evidence="1">
    <location>
        <begin position="153"/>
        <end position="163"/>
    </location>
</feature>
<feature type="region of interest" description="Disordered" evidence="1">
    <location>
        <begin position="206"/>
        <end position="281"/>
    </location>
</feature>
<dbReference type="InterPro" id="IPR044822">
    <property type="entry name" value="Myb_DNA-bind_4"/>
</dbReference>
<dbReference type="Proteomes" id="UP001497512">
    <property type="component" value="Chromosome 6"/>
</dbReference>
<accession>A0ABP0UTM8</accession>
<evidence type="ECO:0000313" key="4">
    <source>
        <dbReference type="Proteomes" id="UP001497512"/>
    </source>
</evidence>
<gene>
    <name evidence="3" type="ORF">CSSPTR1EN2_LOCUS19856</name>
</gene>
<evidence type="ECO:0000313" key="3">
    <source>
        <dbReference type="EMBL" id="CAK9229684.1"/>
    </source>
</evidence>